<keyword evidence="2" id="KW-1133">Transmembrane helix</keyword>
<comment type="caution">
    <text evidence="3">The sequence shown here is derived from an EMBL/GenBank/DDBJ whole genome shotgun (WGS) entry which is preliminary data.</text>
</comment>
<feature type="compositionally biased region" description="Polar residues" evidence="1">
    <location>
        <begin position="2346"/>
        <end position="2355"/>
    </location>
</feature>
<feature type="region of interest" description="Disordered" evidence="1">
    <location>
        <begin position="1470"/>
        <end position="1495"/>
    </location>
</feature>
<accession>A0AAE1CU22</accession>
<evidence type="ECO:0000313" key="3">
    <source>
        <dbReference type="EMBL" id="KAK3734947.1"/>
    </source>
</evidence>
<feature type="compositionally biased region" description="Basic residues" evidence="1">
    <location>
        <begin position="2324"/>
        <end position="2335"/>
    </location>
</feature>
<dbReference type="EMBL" id="JAWDGP010006834">
    <property type="protein sequence ID" value="KAK3734947.1"/>
    <property type="molecule type" value="Genomic_DNA"/>
</dbReference>
<gene>
    <name evidence="3" type="ORF">RRG08_038971</name>
</gene>
<feature type="compositionally biased region" description="Basic and acidic residues" evidence="1">
    <location>
        <begin position="1698"/>
        <end position="1710"/>
    </location>
</feature>
<keyword evidence="2" id="KW-0472">Membrane</keyword>
<feature type="compositionally biased region" description="Polar residues" evidence="1">
    <location>
        <begin position="662"/>
        <end position="677"/>
    </location>
</feature>
<feature type="region of interest" description="Disordered" evidence="1">
    <location>
        <begin position="1684"/>
        <end position="1716"/>
    </location>
</feature>
<feature type="compositionally biased region" description="Polar residues" evidence="1">
    <location>
        <begin position="1470"/>
        <end position="1479"/>
    </location>
</feature>
<feature type="compositionally biased region" description="Polar residues" evidence="1">
    <location>
        <begin position="1643"/>
        <end position="1652"/>
    </location>
</feature>
<feature type="region of interest" description="Disordered" evidence="1">
    <location>
        <begin position="1632"/>
        <end position="1652"/>
    </location>
</feature>
<feature type="compositionally biased region" description="Basic and acidic residues" evidence="1">
    <location>
        <begin position="2517"/>
        <end position="2533"/>
    </location>
</feature>
<feature type="region of interest" description="Disordered" evidence="1">
    <location>
        <begin position="376"/>
        <end position="408"/>
    </location>
</feature>
<evidence type="ECO:0000313" key="4">
    <source>
        <dbReference type="Proteomes" id="UP001283361"/>
    </source>
</evidence>
<protein>
    <submittedName>
        <fullName evidence="3">Uncharacterized protein</fullName>
    </submittedName>
</protein>
<feature type="region of interest" description="Disordered" evidence="1">
    <location>
        <begin position="2324"/>
        <end position="2355"/>
    </location>
</feature>
<keyword evidence="4" id="KW-1185">Reference proteome</keyword>
<keyword evidence="2" id="KW-0812">Transmembrane</keyword>
<evidence type="ECO:0000256" key="1">
    <source>
        <dbReference type="SAM" id="MobiDB-lite"/>
    </source>
</evidence>
<sequence length="2533" mass="285710">MDLDEILLHLLYLNTSRKLESSSEQALVEIPVPKEEAGLDMNYYLPVALFAVCGSLTAVLLMFLRKMEEFSDTDIDCQPQTKPNQDIGNSVITATCKDKVVSNLQPPISPPPPPSYLLPTMLPSEKATLSKGSSVFPPCEGETAFTFRRYIDLKEQEKAVPKFWCHYYCPQQQNLSNQEVQIDCPDNHQQQQQHSQLIQQQKKQQQEKQQQQQQQQQQLDKLRHAHQDQSDCYVVRRQDQGDSCGYFTDINQQGGHRGFTKLSTPPPAEDCMKMGWKQGVQCCHNARAQQHERAILTCSSSVEENERQQGVKNEFATKMDQTKVNDMKHNDPSVQIVGTSSGKAEFSTKPHVDKVTIDNFTEVMCLDAAATDLNEDSDSQSLLSNKSEDSFSSDETQQISDETHSRTRQIKLCRHSLPRKEYSSEGMKISNCQYKTASSTKIKNSLGNLLRNGRGLNKRNTQRPRNIKALEEVGTVLGGKTPSISEMNKLANALSRASFVSKNVDSNRKNPMVSKYEPQLARTSSRIANNIKVWPHGTRQLPHGRGKKQSESYGFSIRDLSNVSYFTHGVSSRAESKDQVKNTRLGVKAIRQKVKTSKPVFGQFSSINSKYNDSTFAQSPTTNVYPPDTKRRLVVTDKVYCNRRQSGAASSSPTGPLRRANKNTGLNNAPLSLNNSQTKENNHNLEKTRFCLFKGTNTHQFERQQLAFPKPQPLNVSALKDKCYFNFGKIYPDQWQNSKSLNAIVRDADNQTPKFSAGYFGISNRLIQQNVTSACFSCLIPRGAALVELMSKRLNDMKKLYKHKTLPMQIENSGGGVSRVCHKIRYCPYPKYKMGKCSKRFRRKRMKLEWHRAGLEKYFGYLDFCGNRNSGLSTVNSFPEPFFKSPSPEREPKLIDQIFKENQIKTYNTQLKTNAFVQNIPIAKNQILECRDTHGAHRYRKRRGISTMFEYRSPQQVSRSERLRTHKPELGEVFLIESPKFSEAEKCNLVSRDISFLSLQHKNCKTLQNINTRNQVHLHGTRNIPGNYTTYTCRETESACRLAASRADSDTSRSRLLPMRPEIKSTDISNGNAQISEPSRLIFTYSGEQGTPEFKLYDEPLSVSVNRAQTTTDFGWNGVSDTESDGLFQVSGGSGMGIKNMSFKSELPGSPSSFWSHSPKQREGQNIFNGLQKKERLIPLTVDYKPYLNISHVNKVREAIRAKFPLDQEHLNATSNKSLQIPRESLALSLNNMSAVNIGLRENKTKRGFSSAFGEMKATHECEVSKLKLEERSGDPKKKSESSTMSVETIVKPVPRVNTLSIHDSETDSGFTPSIGFVTRIVEAHRHKLYSHKAIESNSQEESRTRYPMFPYNTEEEILNNDDFVQNQTENEQNYQDHGVKNGHRRNTCMGKKYRYKESDLNMKSSASSFMNNLSCSEHRLSFFGELTVLTDTSQPPSPRMTCAQNRREITSFGTRPEMVVQDSFKAKTTNSNSTSCRKSSFPSHIFPSPSSPRTGFSLKTGGSCESAVSPSGKANTDILRKLAPCFNNNVIDTYTSPSTVNLLSAMKKSKSNREYKRSRSNSRSSLKAQSANIERPPLPTNSPTIRRSCRTFLSSDTPTSMGIHYSPDTDYPPFSQLGQSLLIPSENNISSSSLASQRNNSQTQMSAKSQRLLSMNKSRMSSASFQRKITSLDTLQTVRTALPDSSHKLKSRNLPEFQEKESQSAKTSKDSSQAQMSKIMNIDEDASKLSKAESFEAKAIIRLQNCHVTRKETSSIANWINCQPQGKVNIESTNSEKGNTLHKIAGGKYGQRNNLKDTENQRMSNGISLGVKADKKNKHFLVEKPQDKLEVQNFKTEVHHNVTAHHTNQRSNRKRLQDKREFLTSETQNSPRDLKTATKATGAHCQSSRHHQETMLSKSASLEAQPFQSHSHPNSTKLRNLKPPQQSHHEIESKHFQQNANILKQERDQIEPFTPQKSVTSLGGMFHISPSFGRESWFRCSPTDISLHRNGTYNKSPASSLLNYEQSKCPSPGYRSEISYSELFGRGGPFTACNSNSELNKLTNISGKPKETIITTGNTRASFLLKAKGSTEKDPVSSCRDFENTNLSQTVFTEQTKLNSLEHFRSFRRGNLEKQKTLRNQSRTKQVYTTKLLKKEKGSVFPLKQRTHIQANKKNTARSKTLQVIPRQRFTSSKSSNISASLDQELRKIEEGRESGDKATRLRVASGRSHITGRALSTNNSAAVFPKDILKYWGGMKFSDKMMVLRLPEDLLCQSNEKSNHHEILMTGLRGEGDGCAAGDTLTRDTNNLQEAISQHLNFHTAQCERSLSFDWYKPAARTHRRRTPLRRCQRQSPRRSEQCDPEETSLSGNTMCNSNEAPSFRLSNETISMHPAITQNRCQRSLNTVYKISEGPNFRKIEALAMTEKKQFIGTSSSHSIDANVINSLASRLPAIKSLSCSDVCEAGSNKTSYFSLKPQTVLPRLYPYIKMESTNASPSLVKEPKDYKRNTCALHGIELSLLLIGPNHESKSSPFHPFHPEREGTNSNTEEERQ</sequence>
<organism evidence="3 4">
    <name type="scientific">Elysia crispata</name>
    <name type="common">lettuce slug</name>
    <dbReference type="NCBI Taxonomy" id="231223"/>
    <lineage>
        <taxon>Eukaryota</taxon>
        <taxon>Metazoa</taxon>
        <taxon>Spiralia</taxon>
        <taxon>Lophotrochozoa</taxon>
        <taxon>Mollusca</taxon>
        <taxon>Gastropoda</taxon>
        <taxon>Heterobranchia</taxon>
        <taxon>Euthyneura</taxon>
        <taxon>Panpulmonata</taxon>
        <taxon>Sacoglossa</taxon>
        <taxon>Placobranchoidea</taxon>
        <taxon>Plakobranchidae</taxon>
        <taxon>Elysia</taxon>
    </lineage>
</organism>
<feature type="region of interest" description="Disordered" evidence="1">
    <location>
        <begin position="644"/>
        <end position="677"/>
    </location>
</feature>
<feature type="region of interest" description="Disordered" evidence="1">
    <location>
        <begin position="1548"/>
        <end position="1588"/>
    </location>
</feature>
<feature type="compositionally biased region" description="Polar residues" evidence="1">
    <location>
        <begin position="644"/>
        <end position="654"/>
    </location>
</feature>
<feature type="compositionally biased region" description="Low complexity" evidence="1">
    <location>
        <begin position="1632"/>
        <end position="1642"/>
    </location>
</feature>
<reference evidence="3" key="1">
    <citation type="journal article" date="2023" name="G3 (Bethesda)">
        <title>A reference genome for the long-term kleptoplast-retaining sea slug Elysia crispata morphotype clarki.</title>
        <authorList>
            <person name="Eastman K.E."/>
            <person name="Pendleton A.L."/>
            <person name="Shaikh M.A."/>
            <person name="Suttiyut T."/>
            <person name="Ogas R."/>
            <person name="Tomko P."/>
            <person name="Gavelis G."/>
            <person name="Widhalm J.R."/>
            <person name="Wisecaver J.H."/>
        </authorList>
    </citation>
    <scope>NUCLEOTIDE SEQUENCE</scope>
    <source>
        <strain evidence="3">ECLA1</strain>
    </source>
</reference>
<feature type="region of interest" description="Disordered" evidence="1">
    <location>
        <begin position="1863"/>
        <end position="1934"/>
    </location>
</feature>
<name>A0AAE1CU22_9GAST</name>
<feature type="region of interest" description="Disordered" evidence="1">
    <location>
        <begin position="2509"/>
        <end position="2533"/>
    </location>
</feature>
<feature type="transmembrane region" description="Helical" evidence="2">
    <location>
        <begin position="43"/>
        <end position="64"/>
    </location>
</feature>
<dbReference type="Proteomes" id="UP001283361">
    <property type="component" value="Unassembled WGS sequence"/>
</dbReference>
<feature type="region of interest" description="Disordered" evidence="1">
    <location>
        <begin position="186"/>
        <end position="222"/>
    </location>
</feature>
<proteinExistence type="predicted"/>
<feature type="compositionally biased region" description="Polar residues" evidence="1">
    <location>
        <begin position="1895"/>
        <end position="1927"/>
    </location>
</feature>
<evidence type="ECO:0000256" key="2">
    <source>
        <dbReference type="SAM" id="Phobius"/>
    </source>
</evidence>
<feature type="compositionally biased region" description="Low complexity" evidence="1">
    <location>
        <begin position="1480"/>
        <end position="1493"/>
    </location>
</feature>
<feature type="compositionally biased region" description="Low complexity" evidence="1">
    <location>
        <begin position="189"/>
        <end position="218"/>
    </location>
</feature>